<feature type="signal peptide" evidence="1">
    <location>
        <begin position="1"/>
        <end position="21"/>
    </location>
</feature>
<comment type="caution">
    <text evidence="2">The sequence shown here is derived from an EMBL/GenBank/DDBJ whole genome shotgun (WGS) entry which is preliminary data.</text>
</comment>
<accession>A0A4Q7CTY5</accession>
<name>A0A4Q7CTY5_9PSED</name>
<dbReference type="Proteomes" id="UP000293369">
    <property type="component" value="Unassembled WGS sequence"/>
</dbReference>
<protein>
    <recommendedName>
        <fullName evidence="4">Adhesin</fullName>
    </recommendedName>
</protein>
<dbReference type="AlphaFoldDB" id="A0A4Q7CTY5"/>
<feature type="chain" id="PRO_5020365025" description="Adhesin" evidence="1">
    <location>
        <begin position="22"/>
        <end position="127"/>
    </location>
</feature>
<organism evidence="2 3">
    <name type="scientific">Pseudomonas orientalis</name>
    <dbReference type="NCBI Taxonomy" id="76758"/>
    <lineage>
        <taxon>Bacteria</taxon>
        <taxon>Pseudomonadati</taxon>
        <taxon>Pseudomonadota</taxon>
        <taxon>Gammaproteobacteria</taxon>
        <taxon>Pseudomonadales</taxon>
        <taxon>Pseudomonadaceae</taxon>
        <taxon>Pseudomonas</taxon>
    </lineage>
</organism>
<keyword evidence="1" id="KW-0732">Signal</keyword>
<evidence type="ECO:0008006" key="4">
    <source>
        <dbReference type="Google" id="ProtNLM"/>
    </source>
</evidence>
<proteinExistence type="predicted"/>
<evidence type="ECO:0000313" key="2">
    <source>
        <dbReference type="EMBL" id="RZI29714.1"/>
    </source>
</evidence>
<evidence type="ECO:0000313" key="3">
    <source>
        <dbReference type="Proteomes" id="UP000293369"/>
    </source>
</evidence>
<reference evidence="2 3" key="1">
    <citation type="submission" date="2019-02" db="EMBL/GenBank/DDBJ databases">
        <title>Pseudomonas spp from wheat grain.</title>
        <authorList>
            <person name="Cho G.-S."/>
            <person name="Franz C.M.A.P."/>
        </authorList>
    </citation>
    <scope>NUCLEOTIDE SEQUENCE [LARGE SCALE GENOMIC DNA]</scope>
    <source>
        <strain evidence="2 3">133NRW</strain>
    </source>
</reference>
<evidence type="ECO:0000256" key="1">
    <source>
        <dbReference type="SAM" id="SignalP"/>
    </source>
</evidence>
<gene>
    <name evidence="2" type="ORF">EUX57_21590</name>
</gene>
<sequence length="127" mass="13258">MNRFVALPFAALMLASVQASALCLNISESFSGTIEPGEHGVANEPFQITGANGCSNANIDAMVSAGGAGRAPQIYIDQQIGNSWKVVAGNSLSASASWLGALGTYRVRLHNPDEVPKSYAGTVRYGR</sequence>
<dbReference type="RefSeq" id="WP_130138882.1">
    <property type="nucleotide sequence ID" value="NZ_SGFE01000049.1"/>
</dbReference>
<dbReference type="EMBL" id="SGFE01000049">
    <property type="protein sequence ID" value="RZI29714.1"/>
    <property type="molecule type" value="Genomic_DNA"/>
</dbReference>